<dbReference type="Pfam" id="PF18117">
    <property type="entry name" value="EDS1_EP"/>
    <property type="match status" value="1"/>
</dbReference>
<dbReference type="GO" id="GO:0006952">
    <property type="term" value="P:defense response"/>
    <property type="evidence" value="ECO:0007669"/>
    <property type="project" value="InterPro"/>
</dbReference>
<evidence type="ECO:0000259" key="1">
    <source>
        <dbReference type="Pfam" id="PF18117"/>
    </source>
</evidence>
<comment type="caution">
    <text evidence="2">The sequence shown here is derived from an EMBL/GenBank/DDBJ whole genome shotgun (WGS) entry which is preliminary data.</text>
</comment>
<organism evidence="2 3">
    <name type="scientific">Vitis vinifera</name>
    <name type="common">Grape</name>
    <dbReference type="NCBI Taxonomy" id="29760"/>
    <lineage>
        <taxon>Eukaryota</taxon>
        <taxon>Viridiplantae</taxon>
        <taxon>Streptophyta</taxon>
        <taxon>Embryophyta</taxon>
        <taxon>Tracheophyta</taxon>
        <taxon>Spermatophyta</taxon>
        <taxon>Magnoliopsida</taxon>
        <taxon>eudicotyledons</taxon>
        <taxon>Gunneridae</taxon>
        <taxon>Pentapetalae</taxon>
        <taxon>rosids</taxon>
        <taxon>Vitales</taxon>
        <taxon>Vitaceae</taxon>
        <taxon>Viteae</taxon>
        <taxon>Vitis</taxon>
    </lineage>
</organism>
<accession>A0A438EYD7</accession>
<proteinExistence type="predicted"/>
<name>A0A438EYD7_VITVI</name>
<gene>
    <name evidence="2" type="primary">EDS1_11</name>
    <name evidence="2" type="ORF">CK203_076643</name>
</gene>
<evidence type="ECO:0000313" key="3">
    <source>
        <dbReference type="Proteomes" id="UP000288805"/>
    </source>
</evidence>
<sequence>MLSGGEKWSDHFIHFVMRFDVIPRIMLGPASTEHQQILNFFNPRSQILQGTLDPPLGFYLNVMRSASSVAIHDACILMGCTNPLLETLRNFTELSPYRPFGTYIFCTGNGKLVVLKNPDAVLQILFLLCSESLGMQNVVYLDSLEDLPLSSNGGPATVNIALNDLGLPGYAFELQEGSRSRRLRNQVKIDDNKQKINDELRKLKDYQERPRLANWVTNDAFKHQEEKADFDANVSRLVLAGIWDEIIEMLRRYELPDEFENRKELIELATIYRRIVEPLDIANYYRHLKNEDTGTYVTRGRPKRYRYTQRWLEHAENKPSGSRSESCFWAELEELCIQTSGNGSLQDTKEKIQQLQKKCN</sequence>
<feature type="domain" description="EDS1 EP" evidence="1">
    <location>
        <begin position="202"/>
        <end position="356"/>
    </location>
</feature>
<dbReference type="PANTHER" id="PTHR47090:SF2">
    <property type="entry name" value="PROTEIN EDS1-RELATED"/>
    <property type="match status" value="1"/>
</dbReference>
<dbReference type="PANTHER" id="PTHR47090">
    <property type="entry name" value="PROTEIN EDS1-RELATED"/>
    <property type="match status" value="1"/>
</dbReference>
<evidence type="ECO:0000313" key="2">
    <source>
        <dbReference type="EMBL" id="RVW52768.1"/>
    </source>
</evidence>
<dbReference type="InterPro" id="IPR044214">
    <property type="entry name" value="EDS1-like"/>
</dbReference>
<dbReference type="Proteomes" id="UP000288805">
    <property type="component" value="Unassembled WGS sequence"/>
</dbReference>
<dbReference type="AlphaFoldDB" id="A0A438EYD7"/>
<protein>
    <submittedName>
        <fullName evidence="2">Protein EDS1L</fullName>
    </submittedName>
</protein>
<dbReference type="InterPro" id="IPR041266">
    <property type="entry name" value="EDS1_EP"/>
</dbReference>
<dbReference type="EMBL" id="QGNW01001162">
    <property type="protein sequence ID" value="RVW52768.1"/>
    <property type="molecule type" value="Genomic_DNA"/>
</dbReference>
<reference evidence="2 3" key="1">
    <citation type="journal article" date="2018" name="PLoS Genet.">
        <title>Population sequencing reveals clonal diversity and ancestral inbreeding in the grapevine cultivar Chardonnay.</title>
        <authorList>
            <person name="Roach M.J."/>
            <person name="Johnson D.L."/>
            <person name="Bohlmann J."/>
            <person name="van Vuuren H.J."/>
            <person name="Jones S.J."/>
            <person name="Pretorius I.S."/>
            <person name="Schmidt S.A."/>
            <person name="Borneman A.R."/>
        </authorList>
    </citation>
    <scope>NUCLEOTIDE SEQUENCE [LARGE SCALE GENOMIC DNA]</scope>
    <source>
        <strain evidence="3">cv. Chardonnay</strain>
        <tissue evidence="2">Leaf</tissue>
    </source>
</reference>